<reference evidence="3 4" key="1">
    <citation type="submission" date="2019-03" db="EMBL/GenBank/DDBJ databases">
        <title>Metabolic potential of uncultured bacteria and archaea associated with petroleum seepage in deep-sea sediments.</title>
        <authorList>
            <person name="Dong X."/>
            <person name="Hubert C."/>
        </authorList>
    </citation>
    <scope>NUCLEOTIDE SEQUENCE [LARGE SCALE GENOMIC DNA]</scope>
    <source>
        <strain evidence="3">E44_bin3</strain>
    </source>
</reference>
<dbReference type="GO" id="GO:0016783">
    <property type="term" value="F:sulfurtransferase activity"/>
    <property type="evidence" value="ECO:0007669"/>
    <property type="project" value="InterPro"/>
</dbReference>
<dbReference type="Gene3D" id="3.40.50.620">
    <property type="entry name" value="HUPs"/>
    <property type="match status" value="1"/>
</dbReference>
<evidence type="ECO:0000313" key="3">
    <source>
        <dbReference type="EMBL" id="TET26985.1"/>
    </source>
</evidence>
<dbReference type="Pfam" id="PF02540">
    <property type="entry name" value="NAD_synthase"/>
    <property type="match status" value="1"/>
</dbReference>
<dbReference type="PIRSF" id="PIRSF006661">
    <property type="entry name" value="PP-lp_UCP006661"/>
    <property type="match status" value="1"/>
</dbReference>
<proteinExistence type="predicted"/>
<dbReference type="PANTHER" id="PTHR43169">
    <property type="entry name" value="EXSB FAMILY PROTEIN"/>
    <property type="match status" value="1"/>
</dbReference>
<accession>A0A523T9K5</accession>
<feature type="domain" description="NAD/GMP synthase" evidence="2">
    <location>
        <begin position="17"/>
        <end position="84"/>
    </location>
</feature>
<keyword evidence="3" id="KW-0808">Transferase</keyword>
<dbReference type="InterPro" id="IPR052188">
    <property type="entry name" value="Ni-pincer_cofactor_biosynth"/>
</dbReference>
<dbReference type="NCBIfam" id="TIGR00268">
    <property type="entry name" value="ATP-dependent sacrificial sulfur transferase LarE"/>
    <property type="match status" value="1"/>
</dbReference>
<gene>
    <name evidence="3" type="primary">larE</name>
    <name evidence="3" type="ORF">E3J68_04805</name>
</gene>
<dbReference type="GO" id="GO:0006163">
    <property type="term" value="P:purine nucleotide metabolic process"/>
    <property type="evidence" value="ECO:0007669"/>
    <property type="project" value="UniProtKB-ARBA"/>
</dbReference>
<dbReference type="InterPro" id="IPR014729">
    <property type="entry name" value="Rossmann-like_a/b/a_fold"/>
</dbReference>
<comment type="caution">
    <text evidence="3">The sequence shown here is derived from an EMBL/GenBank/DDBJ whole genome shotgun (WGS) entry which is preliminary data.</text>
</comment>
<dbReference type="InterPro" id="IPR005232">
    <property type="entry name" value="LarE"/>
</dbReference>
<evidence type="ECO:0000313" key="4">
    <source>
        <dbReference type="Proteomes" id="UP000316517"/>
    </source>
</evidence>
<dbReference type="EMBL" id="SOJT01000214">
    <property type="protein sequence ID" value="TET26985.1"/>
    <property type="molecule type" value="Genomic_DNA"/>
</dbReference>
<sequence length="280" mass="31905">MNRYRKLEILKEILRETESALIAYSGGVDSTFLLKIARDTLGSDVLAVTADSPTYPSQEIQEAKALARKLSVRHLTIETEEFADSNFISNPPDRCYYCKKELFSKLRKIARENHLNHILDGSNLDDEKDFRPGMRAAREFGVRSPLREAGFTKEDIRQLSKELDLATWNKPALACLASRFPYGKPLTKQDLGRVGKAEKLLRDMGIGQIRVRHHGHIARIEVPRGEINRFLSDSFRKKLVDKLKELGYTYVTLDLEGYRTGSMNEVLPHLSPSARKSMIK</sequence>
<name>A0A523T9K5_UNCAE</name>
<protein>
    <submittedName>
        <fullName evidence="3">ATP-dependent sacrificial sulfur transferase LarE</fullName>
    </submittedName>
</protein>
<dbReference type="SUPFAM" id="SSF52402">
    <property type="entry name" value="Adenine nucleotide alpha hydrolases-like"/>
    <property type="match status" value="1"/>
</dbReference>
<dbReference type="InterPro" id="IPR022310">
    <property type="entry name" value="NAD/GMP_synthase"/>
</dbReference>
<dbReference type="Proteomes" id="UP000316517">
    <property type="component" value="Unassembled WGS sequence"/>
</dbReference>
<organism evidence="3 4">
    <name type="scientific">Aerophobetes bacterium</name>
    <dbReference type="NCBI Taxonomy" id="2030807"/>
    <lineage>
        <taxon>Bacteria</taxon>
        <taxon>Candidatus Aerophobota</taxon>
    </lineage>
</organism>
<dbReference type="CDD" id="cd01990">
    <property type="entry name" value="LarE-like"/>
    <property type="match status" value="1"/>
</dbReference>
<dbReference type="AlphaFoldDB" id="A0A523T9K5"/>
<evidence type="ECO:0000259" key="2">
    <source>
        <dbReference type="Pfam" id="PF02540"/>
    </source>
</evidence>
<feature type="active site" description="Nucleophile and sulfur donor" evidence="1">
    <location>
        <position position="175"/>
    </location>
</feature>
<evidence type="ECO:0000256" key="1">
    <source>
        <dbReference type="PIRSR" id="PIRSR006661-1"/>
    </source>
</evidence>
<dbReference type="PANTHER" id="PTHR43169:SF2">
    <property type="entry name" value="NAD_GMP SYNTHASE DOMAIN-CONTAINING PROTEIN"/>
    <property type="match status" value="1"/>
</dbReference>